<feature type="domain" description="Pseudouridine synthase RsuA/RluA-like" evidence="1">
    <location>
        <begin position="51"/>
        <end position="202"/>
    </location>
</feature>
<evidence type="ECO:0000313" key="3">
    <source>
        <dbReference type="Proteomes" id="UP001501294"/>
    </source>
</evidence>
<name>A0ABP8I686_9GAMM</name>
<dbReference type="PANTHER" id="PTHR21600">
    <property type="entry name" value="MITOCHONDRIAL RNA PSEUDOURIDINE SYNTHASE"/>
    <property type="match status" value="1"/>
</dbReference>
<dbReference type="EMBL" id="BAABFU010000003">
    <property type="protein sequence ID" value="GAA4351966.1"/>
    <property type="molecule type" value="Genomic_DNA"/>
</dbReference>
<dbReference type="InterPro" id="IPR006145">
    <property type="entry name" value="PsdUridine_synth_RsuA/RluA"/>
</dbReference>
<accession>A0ABP8I686</accession>
<dbReference type="PANTHER" id="PTHR21600:SF84">
    <property type="entry name" value="PSEUDOURIDINE SYNTHASE RSUA_RLUA-LIKE DOMAIN-CONTAINING PROTEIN"/>
    <property type="match status" value="1"/>
</dbReference>
<sequence>MDNGKVFWRESEGIITTTTPFQQNKTLGYYREVRQEPQIPFDEIIIEHNDHFLIAHKPPFLPVMPGGAFVNECLQERLIRRTGINELQAIHRLDRDTAGLVMFSTNPETRSDYHQLFSQQTIHKEYQAIANAPVSVSITGKQWHIKNYLTRGKPKFRFTNSNDPSQGQSAESLIECIEQNHQQAVFKLSPVTGRTHQLRLHMMEIGYPILNDRFYPELQAKQEDSYQQPLQLLAKTLNFIDPISQNKLTFTSPRSLKLAK</sequence>
<dbReference type="SUPFAM" id="SSF55120">
    <property type="entry name" value="Pseudouridine synthase"/>
    <property type="match status" value="1"/>
</dbReference>
<dbReference type="InterPro" id="IPR020103">
    <property type="entry name" value="PsdUridine_synth_cat_dom_sf"/>
</dbReference>
<dbReference type="InterPro" id="IPR006224">
    <property type="entry name" value="PsdUridine_synth_RluA-like_CS"/>
</dbReference>
<dbReference type="Pfam" id="PF00849">
    <property type="entry name" value="PseudoU_synth_2"/>
    <property type="match status" value="1"/>
</dbReference>
<evidence type="ECO:0000313" key="2">
    <source>
        <dbReference type="EMBL" id="GAA4351966.1"/>
    </source>
</evidence>
<reference evidence="3" key="1">
    <citation type="journal article" date="2019" name="Int. J. Syst. Evol. Microbiol.">
        <title>The Global Catalogue of Microorganisms (GCM) 10K type strain sequencing project: providing services to taxonomists for standard genome sequencing and annotation.</title>
        <authorList>
            <consortium name="The Broad Institute Genomics Platform"/>
            <consortium name="The Broad Institute Genome Sequencing Center for Infectious Disease"/>
            <person name="Wu L."/>
            <person name="Ma J."/>
        </authorList>
    </citation>
    <scope>NUCLEOTIDE SEQUENCE [LARGE SCALE GENOMIC DNA]</scope>
    <source>
        <strain evidence="3">JCM 17727</strain>
    </source>
</reference>
<dbReference type="InterPro" id="IPR050188">
    <property type="entry name" value="RluA_PseudoU_synthase"/>
</dbReference>
<dbReference type="Gene3D" id="3.30.2350.10">
    <property type="entry name" value="Pseudouridine synthase"/>
    <property type="match status" value="1"/>
</dbReference>
<proteinExistence type="predicted"/>
<dbReference type="PROSITE" id="PS01129">
    <property type="entry name" value="PSI_RLU"/>
    <property type="match status" value="1"/>
</dbReference>
<keyword evidence="3" id="KW-1185">Reference proteome</keyword>
<dbReference type="Proteomes" id="UP001501294">
    <property type="component" value="Unassembled WGS sequence"/>
</dbReference>
<comment type="caution">
    <text evidence="2">The sequence shown here is derived from an EMBL/GenBank/DDBJ whole genome shotgun (WGS) entry which is preliminary data.</text>
</comment>
<organism evidence="2 3">
    <name type="scientific">Kangiella taiwanensis</name>
    <dbReference type="NCBI Taxonomy" id="1079179"/>
    <lineage>
        <taxon>Bacteria</taxon>
        <taxon>Pseudomonadati</taxon>
        <taxon>Pseudomonadota</taxon>
        <taxon>Gammaproteobacteria</taxon>
        <taxon>Kangiellales</taxon>
        <taxon>Kangiellaceae</taxon>
        <taxon>Kangiella</taxon>
    </lineage>
</organism>
<evidence type="ECO:0000259" key="1">
    <source>
        <dbReference type="Pfam" id="PF00849"/>
    </source>
</evidence>
<gene>
    <name evidence="2" type="ORF">GCM10023150_19210</name>
</gene>
<protein>
    <submittedName>
        <fullName evidence="2">Pseudouridine synthase</fullName>
    </submittedName>
</protein>